<dbReference type="NCBIfam" id="TIGR00204">
    <property type="entry name" value="dxs"/>
    <property type="match status" value="1"/>
</dbReference>
<evidence type="ECO:0000313" key="12">
    <source>
        <dbReference type="EMBL" id="AGX43655.1"/>
    </source>
</evidence>
<evidence type="ECO:0000256" key="10">
    <source>
        <dbReference type="HAMAP-Rule" id="MF_00315"/>
    </source>
</evidence>
<dbReference type="OrthoDB" id="9803371at2"/>
<dbReference type="EMBL" id="CP006721">
    <property type="protein sequence ID" value="AGX43655.1"/>
    <property type="molecule type" value="Genomic_DNA"/>
</dbReference>
<dbReference type="eggNOG" id="COG1154">
    <property type="taxonomic scope" value="Bacteria"/>
</dbReference>
<dbReference type="InterPro" id="IPR005477">
    <property type="entry name" value="Dxylulose-5-P_synthase"/>
</dbReference>
<dbReference type="PROSITE" id="PS00801">
    <property type="entry name" value="TRANSKETOLASE_1"/>
    <property type="match status" value="1"/>
</dbReference>
<evidence type="ECO:0000259" key="11">
    <source>
        <dbReference type="SMART" id="SM00861"/>
    </source>
</evidence>
<dbReference type="AlphaFoldDB" id="U5MST9"/>
<keyword evidence="5 10" id="KW-0479">Metal-binding</keyword>
<dbReference type="GO" id="GO:0016114">
    <property type="term" value="P:terpenoid biosynthetic process"/>
    <property type="evidence" value="ECO:0007669"/>
    <property type="project" value="UniProtKB-UniRule"/>
</dbReference>
<feature type="domain" description="Transketolase-like pyrimidine-binding" evidence="11">
    <location>
        <begin position="313"/>
        <end position="477"/>
    </location>
</feature>
<sequence>MKLLDSLNFPEDLKKLDKRENIILSQELREFLINSVSQTGGHLGSNLGVVELTLSLFQAFDFDKDKIVWDVGHQSYVYKILTGRKDGFKKLRQLNGMSGFPKLNESTYDYFGTGHSSTSISAALGIARARDLNKEDYKVIAVIGDGALTGGMALEALNDVGFRKTNLIVILNDNQMSISTNVGGLSRYLNKLRIAPRYNRLKTEINASLEQSGIGKNIAGKISKVKDSIKQLVVPSMFFENIGVKYIGPIDGHDIDAMTEVLKMAKEVEGPVIIHTLTQKGKGYALAEKSSTKYHSVGPFNLESGELNVSPKNSYSKAFGEALIKLSEKDEKIVAITAAMPEGTGLKCFAERFKERFFDVGIAEQHAVTLAAGMASNGLKPVFAVYSTFLQRAFDQVIHDVCIQNLPVVFAIDRAGIVGDDGETHQGINDISYLSMIPNIHIVAPKCLEEVEIILEWALNKNAPVAIRYPRGGNVIDSLVPIKKVEEGKWEEINSGVKVCIIATGKMVQNAMMAKDILYEKGLNPSIVNATFIKPIDKNFLQNLKDKGYNILTIEDNVLHGGLGSSIKDCLIKMDYKGTIRSLGYDDEFIPQGNVDALYKAYKLDCESISKAVIELYS</sequence>
<dbReference type="NCBIfam" id="NF003933">
    <property type="entry name" value="PRK05444.2-2"/>
    <property type="match status" value="1"/>
</dbReference>
<dbReference type="SUPFAM" id="SSF52922">
    <property type="entry name" value="TK C-terminal domain-like"/>
    <property type="match status" value="1"/>
</dbReference>
<dbReference type="InterPro" id="IPR005475">
    <property type="entry name" value="Transketolase-like_Pyr-bd"/>
</dbReference>
<comment type="catalytic activity">
    <reaction evidence="10">
        <text>D-glyceraldehyde 3-phosphate + pyruvate + H(+) = 1-deoxy-D-xylulose 5-phosphate + CO2</text>
        <dbReference type="Rhea" id="RHEA:12605"/>
        <dbReference type="ChEBI" id="CHEBI:15361"/>
        <dbReference type="ChEBI" id="CHEBI:15378"/>
        <dbReference type="ChEBI" id="CHEBI:16526"/>
        <dbReference type="ChEBI" id="CHEBI:57792"/>
        <dbReference type="ChEBI" id="CHEBI:59776"/>
        <dbReference type="EC" id="2.2.1.7"/>
    </reaction>
</comment>
<evidence type="ECO:0000256" key="9">
    <source>
        <dbReference type="ARBA" id="ARBA00023229"/>
    </source>
</evidence>
<dbReference type="SUPFAM" id="SSF52518">
    <property type="entry name" value="Thiamin diphosphate-binding fold (THDP-binding)"/>
    <property type="match status" value="1"/>
</dbReference>
<feature type="binding site" evidence="10">
    <location>
        <position position="364"/>
    </location>
    <ligand>
        <name>thiamine diphosphate</name>
        <dbReference type="ChEBI" id="CHEBI:58937"/>
    </ligand>
</feature>
<reference evidence="12 13" key="1">
    <citation type="journal article" date="2013" name="Genome Announc.">
        <title>Complete Genome Sequence of the Solvent Producer Clostridium saccharobutylicum NCP262 (DSM 13864).</title>
        <authorList>
            <person name="Poehlein A."/>
            <person name="Hartwich K."/>
            <person name="Krabben P."/>
            <person name="Ehrenreich A."/>
            <person name="Liebl W."/>
            <person name="Durre P."/>
            <person name="Gottschalk G."/>
            <person name="Daniel R."/>
        </authorList>
    </citation>
    <scope>NUCLEOTIDE SEQUENCE [LARGE SCALE GENOMIC DNA]</scope>
    <source>
        <strain evidence="12">DSM 13864</strain>
    </source>
</reference>
<comment type="pathway">
    <text evidence="1 10">Metabolic intermediate biosynthesis; 1-deoxy-D-xylulose 5-phosphate biosynthesis; 1-deoxy-D-xylulose 5-phosphate from D-glyceraldehyde 3-phosphate and pyruvate: step 1/1.</text>
</comment>
<dbReference type="GO" id="GO:0009228">
    <property type="term" value="P:thiamine biosynthetic process"/>
    <property type="evidence" value="ECO:0007669"/>
    <property type="project" value="UniProtKB-UniRule"/>
</dbReference>
<evidence type="ECO:0000256" key="4">
    <source>
        <dbReference type="ARBA" id="ARBA00022679"/>
    </source>
</evidence>
<dbReference type="FunFam" id="3.40.50.970:FF:000005">
    <property type="entry name" value="1-deoxy-D-xylulose-5-phosphate synthase"/>
    <property type="match status" value="1"/>
</dbReference>
<dbReference type="KEGG" id="csb:CLSA_c26840"/>
<keyword evidence="9 10" id="KW-0414">Isoprene biosynthesis</keyword>
<feature type="binding site" evidence="10">
    <location>
        <position position="284"/>
    </location>
    <ligand>
        <name>thiamine diphosphate</name>
        <dbReference type="ChEBI" id="CHEBI:58937"/>
    </ligand>
</feature>
<dbReference type="PATRIC" id="fig|1345695.10.peg.1894"/>
<dbReference type="CDD" id="cd07033">
    <property type="entry name" value="TPP_PYR_DXS_TK_like"/>
    <property type="match status" value="1"/>
</dbReference>
<evidence type="ECO:0000256" key="6">
    <source>
        <dbReference type="ARBA" id="ARBA00022842"/>
    </source>
</evidence>
<dbReference type="InterPro" id="IPR029061">
    <property type="entry name" value="THDP-binding"/>
</dbReference>
<dbReference type="InterPro" id="IPR009014">
    <property type="entry name" value="Transketo_C/PFOR_II"/>
</dbReference>
<dbReference type="GO" id="GO:0030976">
    <property type="term" value="F:thiamine pyrophosphate binding"/>
    <property type="evidence" value="ECO:0007669"/>
    <property type="project" value="UniProtKB-UniRule"/>
</dbReference>
<dbReference type="CDD" id="cd02007">
    <property type="entry name" value="TPP_DXS"/>
    <property type="match status" value="1"/>
</dbReference>
<dbReference type="GO" id="GO:0000287">
    <property type="term" value="F:magnesium ion binding"/>
    <property type="evidence" value="ECO:0007669"/>
    <property type="project" value="UniProtKB-UniRule"/>
</dbReference>
<dbReference type="Pfam" id="PF13292">
    <property type="entry name" value="DXP_synthase_N"/>
    <property type="match status" value="1"/>
</dbReference>
<accession>U5MST9</accession>
<keyword evidence="6 10" id="KW-0460">Magnesium</keyword>
<dbReference type="HOGENOM" id="CLU_009227_1_4_9"/>
<dbReference type="GO" id="GO:0019288">
    <property type="term" value="P:isopentenyl diphosphate biosynthetic process, methylerythritol 4-phosphate pathway"/>
    <property type="evidence" value="ECO:0007669"/>
    <property type="project" value="TreeGrafter"/>
</dbReference>
<evidence type="ECO:0000313" key="13">
    <source>
        <dbReference type="Proteomes" id="UP000017118"/>
    </source>
</evidence>
<gene>
    <name evidence="12" type="primary">dxs2</name>
    <name evidence="10" type="synonym">dxs</name>
    <name evidence="12" type="ORF">CLSA_c26840</name>
</gene>
<comment type="cofactor">
    <cofactor evidence="10">
        <name>thiamine diphosphate</name>
        <dbReference type="ChEBI" id="CHEBI:58937"/>
    </cofactor>
    <text evidence="10">Binds 1 thiamine pyrophosphate per subunit.</text>
</comment>
<dbReference type="Gene3D" id="3.40.50.970">
    <property type="match status" value="2"/>
</dbReference>
<dbReference type="PANTHER" id="PTHR43322:SF5">
    <property type="entry name" value="1-DEOXY-D-XYLULOSE-5-PHOSPHATE SYNTHASE, CHLOROPLASTIC"/>
    <property type="match status" value="1"/>
</dbReference>
<keyword evidence="7 10" id="KW-0784">Thiamine biosynthesis</keyword>
<dbReference type="Pfam" id="PF02780">
    <property type="entry name" value="Transketolase_C"/>
    <property type="match status" value="1"/>
</dbReference>
<dbReference type="Gene3D" id="3.40.50.920">
    <property type="match status" value="1"/>
</dbReference>
<dbReference type="EC" id="2.2.1.7" evidence="10"/>
<dbReference type="RefSeq" id="WP_022746803.1">
    <property type="nucleotide sequence ID" value="NC_022571.1"/>
</dbReference>
<comment type="subunit">
    <text evidence="3 10">Homodimer.</text>
</comment>
<dbReference type="GO" id="GO:0005829">
    <property type="term" value="C:cytosol"/>
    <property type="evidence" value="ECO:0007669"/>
    <property type="project" value="TreeGrafter"/>
</dbReference>
<keyword evidence="13" id="KW-1185">Reference proteome</keyword>
<evidence type="ECO:0000256" key="1">
    <source>
        <dbReference type="ARBA" id="ARBA00004980"/>
    </source>
</evidence>
<evidence type="ECO:0000256" key="5">
    <source>
        <dbReference type="ARBA" id="ARBA00022723"/>
    </source>
</evidence>
<organism evidence="12 13">
    <name type="scientific">Clostridium saccharobutylicum DSM 13864</name>
    <dbReference type="NCBI Taxonomy" id="1345695"/>
    <lineage>
        <taxon>Bacteria</taxon>
        <taxon>Bacillati</taxon>
        <taxon>Bacillota</taxon>
        <taxon>Clostridia</taxon>
        <taxon>Eubacteriales</taxon>
        <taxon>Clostridiaceae</taxon>
        <taxon>Clostridium</taxon>
    </lineage>
</organism>
<dbReference type="InterPro" id="IPR049557">
    <property type="entry name" value="Transketolase_CS"/>
</dbReference>
<evidence type="ECO:0000256" key="2">
    <source>
        <dbReference type="ARBA" id="ARBA00011081"/>
    </source>
</evidence>
<dbReference type="InterPro" id="IPR033248">
    <property type="entry name" value="Transketolase_C"/>
</dbReference>
<dbReference type="Pfam" id="PF02779">
    <property type="entry name" value="Transket_pyr"/>
    <property type="match status" value="1"/>
</dbReference>
<comment type="function">
    <text evidence="10">Catalyzes the acyloin condensation reaction between C atoms 2 and 3 of pyruvate and glyceraldehyde 3-phosphate to yield 1-deoxy-D-xylulose-5-phosphate (DXP).</text>
</comment>
<feature type="binding site" evidence="10">
    <location>
        <begin position="146"/>
        <end position="147"/>
    </location>
    <ligand>
        <name>thiamine diphosphate</name>
        <dbReference type="ChEBI" id="CHEBI:58937"/>
    </ligand>
</feature>
<dbReference type="UniPathway" id="UPA00064">
    <property type="reaction ID" value="UER00091"/>
</dbReference>
<evidence type="ECO:0000256" key="3">
    <source>
        <dbReference type="ARBA" id="ARBA00011738"/>
    </source>
</evidence>
<dbReference type="GO" id="GO:0008661">
    <property type="term" value="F:1-deoxy-D-xylulose-5-phosphate synthase activity"/>
    <property type="evidence" value="ECO:0007669"/>
    <property type="project" value="UniProtKB-UniRule"/>
</dbReference>
<keyword evidence="8 10" id="KW-0786">Thiamine pyrophosphate</keyword>
<proteinExistence type="inferred from homology"/>
<protein>
    <recommendedName>
        <fullName evidence="10">1-deoxy-D-xylulose-5-phosphate synthase</fullName>
        <ecNumber evidence="10">2.2.1.7</ecNumber>
    </recommendedName>
    <alternativeName>
        <fullName evidence="10">1-deoxyxylulose-5-phosphate synthase</fullName>
        <shortName evidence="10">DXP synthase</shortName>
        <shortName evidence="10">DXPS</shortName>
    </alternativeName>
</protein>
<comment type="cofactor">
    <cofactor evidence="10">
        <name>Mg(2+)</name>
        <dbReference type="ChEBI" id="CHEBI:18420"/>
    </cofactor>
    <text evidence="10">Binds 1 Mg(2+) ion per subunit.</text>
</comment>
<feature type="binding site" evidence="10">
    <location>
        <position position="174"/>
    </location>
    <ligand>
        <name>thiamine diphosphate</name>
        <dbReference type="ChEBI" id="CHEBI:58937"/>
    </ligand>
</feature>
<comment type="similarity">
    <text evidence="2 10">Belongs to the transketolase family. DXPS subfamily.</text>
</comment>
<name>U5MST9_CLOSA</name>
<evidence type="ECO:0000256" key="7">
    <source>
        <dbReference type="ARBA" id="ARBA00022977"/>
    </source>
</evidence>
<feature type="binding site" evidence="10">
    <location>
        <position position="73"/>
    </location>
    <ligand>
        <name>thiamine diphosphate</name>
        <dbReference type="ChEBI" id="CHEBI:58937"/>
    </ligand>
</feature>
<dbReference type="HAMAP" id="MF_00315">
    <property type="entry name" value="DXP_synth"/>
    <property type="match status" value="1"/>
</dbReference>
<feature type="binding site" evidence="10">
    <location>
        <position position="174"/>
    </location>
    <ligand>
        <name>Mg(2+)</name>
        <dbReference type="ChEBI" id="CHEBI:18420"/>
    </ligand>
</feature>
<dbReference type="PANTHER" id="PTHR43322">
    <property type="entry name" value="1-D-DEOXYXYLULOSE 5-PHOSPHATE SYNTHASE-RELATED"/>
    <property type="match status" value="1"/>
</dbReference>
<dbReference type="Proteomes" id="UP000017118">
    <property type="component" value="Chromosome"/>
</dbReference>
<keyword evidence="4 10" id="KW-0808">Transferase</keyword>
<feature type="binding site" evidence="10">
    <location>
        <begin position="114"/>
        <end position="116"/>
    </location>
    <ligand>
        <name>thiamine diphosphate</name>
        <dbReference type="ChEBI" id="CHEBI:58937"/>
    </ligand>
</feature>
<feature type="binding site" evidence="10">
    <location>
        <position position="145"/>
    </location>
    <ligand>
        <name>Mg(2+)</name>
        <dbReference type="ChEBI" id="CHEBI:18420"/>
    </ligand>
</feature>
<dbReference type="SMART" id="SM00861">
    <property type="entry name" value="Transket_pyr"/>
    <property type="match status" value="1"/>
</dbReference>
<evidence type="ECO:0000256" key="8">
    <source>
        <dbReference type="ARBA" id="ARBA00023052"/>
    </source>
</evidence>
<dbReference type="GeneID" id="55475084"/>